<feature type="binding site" evidence="7">
    <location>
        <position position="160"/>
    </location>
    <ligand>
        <name>UDP-N-acetyl-alpha-D-muramoyl-L-alanyl-D-glutamate</name>
        <dbReference type="ChEBI" id="CHEBI:83900"/>
    </ligand>
</feature>
<dbReference type="SUPFAM" id="SSF53623">
    <property type="entry name" value="MurD-like peptide ligases, catalytic domain"/>
    <property type="match status" value="1"/>
</dbReference>
<dbReference type="InterPro" id="IPR035911">
    <property type="entry name" value="MurE/MurF_N"/>
</dbReference>
<dbReference type="InterPro" id="IPR000713">
    <property type="entry name" value="Mur_ligase_N"/>
</dbReference>
<feature type="modified residue" description="N6-carboxylysine" evidence="7">
    <location>
        <position position="228"/>
    </location>
</feature>
<keyword evidence="7" id="KW-0067">ATP-binding</keyword>
<keyword evidence="7" id="KW-0460">Magnesium</keyword>
<dbReference type="PANTHER" id="PTHR23135:SF4">
    <property type="entry name" value="UDP-N-ACETYLMURAMOYL-L-ALANYL-D-GLUTAMATE--2,6-DIAMINOPIMELATE LIGASE MURE HOMOLOG, CHLOROPLASTIC"/>
    <property type="match status" value="1"/>
</dbReference>
<comment type="pathway">
    <text evidence="7 8">Cell wall biogenesis; peptidoglycan biosynthesis.</text>
</comment>
<evidence type="ECO:0000256" key="7">
    <source>
        <dbReference type="HAMAP-Rule" id="MF_00208"/>
    </source>
</evidence>
<comment type="caution">
    <text evidence="12">The sequence shown here is derived from an EMBL/GenBank/DDBJ whole genome shotgun (WGS) entry which is preliminary data.</text>
</comment>
<evidence type="ECO:0000259" key="9">
    <source>
        <dbReference type="Pfam" id="PF01225"/>
    </source>
</evidence>
<dbReference type="GO" id="GO:0005524">
    <property type="term" value="F:ATP binding"/>
    <property type="evidence" value="ECO:0007669"/>
    <property type="project" value="UniProtKB-UniRule"/>
</dbReference>
<comment type="subcellular location">
    <subcellularLocation>
        <location evidence="7 8">Cytoplasm</location>
    </subcellularLocation>
</comment>
<evidence type="ECO:0000256" key="8">
    <source>
        <dbReference type="RuleBase" id="RU004135"/>
    </source>
</evidence>
<evidence type="ECO:0000256" key="2">
    <source>
        <dbReference type="ARBA" id="ARBA00022618"/>
    </source>
</evidence>
<dbReference type="NCBIfam" id="NF001126">
    <property type="entry name" value="PRK00139.1-4"/>
    <property type="match status" value="1"/>
</dbReference>
<feature type="domain" description="Mur ligase central" evidence="11">
    <location>
        <begin position="117"/>
        <end position="312"/>
    </location>
</feature>
<evidence type="ECO:0000313" key="13">
    <source>
        <dbReference type="Proteomes" id="UP000824161"/>
    </source>
</evidence>
<feature type="binding site" evidence="7">
    <location>
        <position position="463"/>
    </location>
    <ligand>
        <name>meso-2,6-diaminopimelate</name>
        <dbReference type="ChEBI" id="CHEBI:57791"/>
    </ligand>
</feature>
<feature type="binding site" evidence="7">
    <location>
        <position position="467"/>
    </location>
    <ligand>
        <name>meso-2,6-diaminopimelate</name>
        <dbReference type="ChEBI" id="CHEBI:57791"/>
    </ligand>
</feature>
<dbReference type="NCBIfam" id="TIGR01085">
    <property type="entry name" value="murE"/>
    <property type="match status" value="1"/>
</dbReference>
<evidence type="ECO:0000259" key="11">
    <source>
        <dbReference type="Pfam" id="PF08245"/>
    </source>
</evidence>
<dbReference type="SUPFAM" id="SSF63418">
    <property type="entry name" value="MurE/MurF N-terminal domain"/>
    <property type="match status" value="1"/>
</dbReference>
<feature type="binding site" evidence="7">
    <location>
        <position position="194"/>
    </location>
    <ligand>
        <name>UDP-N-acetyl-alpha-D-muramoyl-L-alanyl-D-glutamate</name>
        <dbReference type="ChEBI" id="CHEBI:83900"/>
    </ligand>
</feature>
<dbReference type="InterPro" id="IPR005761">
    <property type="entry name" value="UDP-N-AcMur-Glu-dNH2Pim_ligase"/>
</dbReference>
<gene>
    <name evidence="7" type="primary">murE</name>
    <name evidence="12" type="ORF">IAC44_03145</name>
</gene>
<dbReference type="GO" id="GO:0008360">
    <property type="term" value="P:regulation of cell shape"/>
    <property type="evidence" value="ECO:0007669"/>
    <property type="project" value="UniProtKB-KW"/>
</dbReference>
<feature type="short sequence motif" description="Meso-diaminopimelate recognition motif" evidence="7">
    <location>
        <begin position="410"/>
        <end position="413"/>
    </location>
</feature>
<keyword evidence="3 7" id="KW-0133">Cell shape</keyword>
<dbReference type="InterPro" id="IPR004101">
    <property type="entry name" value="Mur_ligase_C"/>
</dbReference>
<dbReference type="Gene3D" id="3.90.190.20">
    <property type="entry name" value="Mur ligase, C-terminal domain"/>
    <property type="match status" value="1"/>
</dbReference>
<dbReference type="HAMAP" id="MF_00208">
    <property type="entry name" value="MurE"/>
    <property type="match status" value="1"/>
</dbReference>
<dbReference type="Proteomes" id="UP000824161">
    <property type="component" value="Unassembled WGS sequence"/>
</dbReference>
<keyword evidence="6 7" id="KW-0961">Cell wall biogenesis/degradation</keyword>
<evidence type="ECO:0000313" key="12">
    <source>
        <dbReference type="EMBL" id="HIT97813.1"/>
    </source>
</evidence>
<dbReference type="GO" id="GO:0051301">
    <property type="term" value="P:cell division"/>
    <property type="evidence" value="ECO:0007669"/>
    <property type="project" value="UniProtKB-KW"/>
</dbReference>
<dbReference type="CDD" id="cd01983">
    <property type="entry name" value="SIMIBI"/>
    <property type="match status" value="1"/>
</dbReference>
<feature type="binding site" evidence="7">
    <location>
        <begin position="119"/>
        <end position="125"/>
    </location>
    <ligand>
        <name>ATP</name>
        <dbReference type="ChEBI" id="CHEBI:30616"/>
    </ligand>
</feature>
<evidence type="ECO:0000256" key="1">
    <source>
        <dbReference type="ARBA" id="ARBA00005898"/>
    </source>
</evidence>
<keyword evidence="4 7" id="KW-0573">Peptidoglycan synthesis</keyword>
<keyword evidence="7 12" id="KW-0436">Ligase</keyword>
<dbReference type="EMBL" id="DVLY01000074">
    <property type="protein sequence ID" value="HIT97813.1"/>
    <property type="molecule type" value="Genomic_DNA"/>
</dbReference>
<dbReference type="SUPFAM" id="SSF53244">
    <property type="entry name" value="MurD-like peptide ligases, peptide-binding domain"/>
    <property type="match status" value="1"/>
</dbReference>
<dbReference type="Pfam" id="PF02875">
    <property type="entry name" value="Mur_ligase_C"/>
    <property type="match status" value="1"/>
</dbReference>
<name>A0A9D1H8W5_9FLAO</name>
<evidence type="ECO:0000256" key="6">
    <source>
        <dbReference type="ARBA" id="ARBA00023316"/>
    </source>
</evidence>
<comment type="PTM">
    <text evidence="7">Carboxylation is probably crucial for Mg(2+) binding and, consequently, for the gamma-phosphate positioning of ATP.</text>
</comment>
<keyword evidence="5 7" id="KW-0131">Cell cycle</keyword>
<organism evidence="12 13">
    <name type="scientific">Candidatus Merdimorpha stercoravium</name>
    <dbReference type="NCBI Taxonomy" id="2840863"/>
    <lineage>
        <taxon>Bacteria</taxon>
        <taxon>Pseudomonadati</taxon>
        <taxon>Bacteroidota</taxon>
        <taxon>Flavobacteriia</taxon>
        <taxon>Flavobacteriales</taxon>
        <taxon>Candidatus Merdimorpha</taxon>
    </lineage>
</organism>
<dbReference type="GO" id="GO:0000287">
    <property type="term" value="F:magnesium ion binding"/>
    <property type="evidence" value="ECO:0007669"/>
    <property type="project" value="UniProtKB-UniRule"/>
</dbReference>
<feature type="domain" description="Mur ligase C-terminal" evidence="10">
    <location>
        <begin position="335"/>
        <end position="465"/>
    </location>
</feature>
<dbReference type="EC" id="6.3.2.13" evidence="7"/>
<reference evidence="12" key="2">
    <citation type="journal article" date="2021" name="PeerJ">
        <title>Extensive microbial diversity within the chicken gut microbiome revealed by metagenomics and culture.</title>
        <authorList>
            <person name="Gilroy R."/>
            <person name="Ravi A."/>
            <person name="Getino M."/>
            <person name="Pursley I."/>
            <person name="Horton D.L."/>
            <person name="Alikhan N.F."/>
            <person name="Baker D."/>
            <person name="Gharbi K."/>
            <person name="Hall N."/>
            <person name="Watson M."/>
            <person name="Adriaenssens E.M."/>
            <person name="Foster-Nyarko E."/>
            <person name="Jarju S."/>
            <person name="Secka A."/>
            <person name="Antonio M."/>
            <person name="Oren A."/>
            <person name="Chaudhuri R.R."/>
            <person name="La Ragione R."/>
            <person name="Hildebrand F."/>
            <person name="Pallen M.J."/>
        </authorList>
    </citation>
    <scope>NUCLEOTIDE SEQUENCE</scope>
    <source>
        <strain evidence="12">1383</strain>
    </source>
</reference>
<comment type="cofactor">
    <cofactor evidence="7">
        <name>Mg(2+)</name>
        <dbReference type="ChEBI" id="CHEBI:18420"/>
    </cofactor>
</comment>
<dbReference type="Pfam" id="PF01225">
    <property type="entry name" value="Mur_ligase"/>
    <property type="match status" value="1"/>
</dbReference>
<evidence type="ECO:0000256" key="5">
    <source>
        <dbReference type="ARBA" id="ARBA00023306"/>
    </source>
</evidence>
<dbReference type="GO" id="GO:0071555">
    <property type="term" value="P:cell wall organization"/>
    <property type="evidence" value="ECO:0007669"/>
    <property type="project" value="UniProtKB-KW"/>
</dbReference>
<keyword evidence="7" id="KW-0963">Cytoplasm</keyword>
<comment type="similarity">
    <text evidence="1 7">Belongs to the MurCDEF family. MurE subfamily.</text>
</comment>
<evidence type="ECO:0000259" key="10">
    <source>
        <dbReference type="Pfam" id="PF02875"/>
    </source>
</evidence>
<keyword evidence="2 7" id="KW-0132">Cell division</keyword>
<dbReference type="GO" id="GO:0009252">
    <property type="term" value="P:peptidoglycan biosynthetic process"/>
    <property type="evidence" value="ECO:0007669"/>
    <property type="project" value="UniProtKB-UniRule"/>
</dbReference>
<accession>A0A9D1H8W5</accession>
<comment type="caution">
    <text evidence="7">Lacks conserved residue(s) required for the propagation of feature annotation.</text>
</comment>
<dbReference type="PANTHER" id="PTHR23135">
    <property type="entry name" value="MUR LIGASE FAMILY MEMBER"/>
    <property type="match status" value="1"/>
</dbReference>
<sequence>MDKEEKTTKTLQEVLAGVPHRLLGGREDLPLAGLSFDSRAVVPSGAFVAIEGTAADGHDYIDQAIRAGACAVVLRKTPGELLPGVAYVQVEDTSRALALMARAFYDNPTSRIALVGVTGTNGKTTTATLLYQVFRSMGYRCGLFSTVENILGEEHIPARQTTPDILTLNASLDRMARQGCTHCFMEVSSHALAQQRVAGLDFRGAIFSNLTHDHLDYHKTFAGYRDAKKRLFDSLAPDAFALVNADDRNGAYMLQNTRARKYTYSLASVSDFKARILENTFEGMELEIDGRQVWLPLVGRFNAYNALAIYATAVLLGCEPTRALEALSRQRGVHGRFENWTSPSGVVCIVDYAHTPDALDNVIRTVNQLRTGNETFTVVAGCGGDRDRTKRPEMAAIVAEGADRAIFTSDNPRSEDPMDILEEMMAGVPAERTARVLVNPDRRQAIRTAVAMAGKGDIILVAGKGHETYQEVKGVRTHFDDMEQLREAFAASVAEKR</sequence>
<feature type="binding site" evidence="7">
    <location>
        <position position="38"/>
    </location>
    <ligand>
        <name>UDP-N-acetyl-alpha-D-muramoyl-L-alanyl-D-glutamate</name>
        <dbReference type="ChEBI" id="CHEBI:83900"/>
    </ligand>
</feature>
<dbReference type="InterPro" id="IPR036565">
    <property type="entry name" value="Mur-like_cat_sf"/>
</dbReference>
<feature type="domain" description="Mur ligase N-terminal catalytic" evidence="9">
    <location>
        <begin position="32"/>
        <end position="105"/>
    </location>
</feature>
<evidence type="ECO:0000256" key="3">
    <source>
        <dbReference type="ARBA" id="ARBA00022960"/>
    </source>
</evidence>
<evidence type="ECO:0000256" key="4">
    <source>
        <dbReference type="ARBA" id="ARBA00022984"/>
    </source>
</evidence>
<dbReference type="Gene3D" id="3.40.1390.10">
    <property type="entry name" value="MurE/MurF, N-terminal domain"/>
    <property type="match status" value="1"/>
</dbReference>
<dbReference type="InterPro" id="IPR013221">
    <property type="entry name" value="Mur_ligase_cen"/>
</dbReference>
<feature type="binding site" evidence="7">
    <location>
        <position position="386"/>
    </location>
    <ligand>
        <name>meso-2,6-diaminopimelate</name>
        <dbReference type="ChEBI" id="CHEBI:57791"/>
    </ligand>
</feature>
<keyword evidence="7" id="KW-0547">Nucleotide-binding</keyword>
<dbReference type="GO" id="GO:0005737">
    <property type="term" value="C:cytoplasm"/>
    <property type="evidence" value="ECO:0007669"/>
    <property type="project" value="UniProtKB-SubCell"/>
</dbReference>
<dbReference type="AlphaFoldDB" id="A0A9D1H8W5"/>
<feature type="binding site" evidence="7">
    <location>
        <begin position="410"/>
        <end position="413"/>
    </location>
    <ligand>
        <name>meso-2,6-diaminopimelate</name>
        <dbReference type="ChEBI" id="CHEBI:57791"/>
    </ligand>
</feature>
<feature type="binding site" evidence="7">
    <location>
        <begin position="161"/>
        <end position="162"/>
    </location>
    <ligand>
        <name>UDP-N-acetyl-alpha-D-muramoyl-L-alanyl-D-glutamate</name>
        <dbReference type="ChEBI" id="CHEBI:83900"/>
    </ligand>
</feature>
<feature type="binding site" evidence="7">
    <location>
        <position position="196"/>
    </location>
    <ligand>
        <name>UDP-N-acetyl-alpha-D-muramoyl-L-alanyl-D-glutamate</name>
        <dbReference type="ChEBI" id="CHEBI:83900"/>
    </ligand>
</feature>
<dbReference type="Gene3D" id="3.40.1190.10">
    <property type="entry name" value="Mur-like, catalytic domain"/>
    <property type="match status" value="1"/>
</dbReference>
<feature type="binding site" evidence="7">
    <location>
        <position position="188"/>
    </location>
    <ligand>
        <name>UDP-N-acetyl-alpha-D-muramoyl-L-alanyl-D-glutamate</name>
        <dbReference type="ChEBI" id="CHEBI:83900"/>
    </ligand>
</feature>
<reference evidence="12" key="1">
    <citation type="submission" date="2020-10" db="EMBL/GenBank/DDBJ databases">
        <authorList>
            <person name="Gilroy R."/>
        </authorList>
    </citation>
    <scope>NUCLEOTIDE SEQUENCE</scope>
    <source>
        <strain evidence="12">1383</strain>
    </source>
</reference>
<dbReference type="Pfam" id="PF08245">
    <property type="entry name" value="Mur_ligase_M"/>
    <property type="match status" value="1"/>
</dbReference>
<dbReference type="GO" id="GO:0008765">
    <property type="term" value="F:UDP-N-acetylmuramoylalanyl-D-glutamate-2,6-diaminopimelate ligase activity"/>
    <property type="evidence" value="ECO:0007669"/>
    <property type="project" value="UniProtKB-UniRule"/>
</dbReference>
<protein>
    <recommendedName>
        <fullName evidence="7">UDP-N-acetylmuramoyl-L-alanyl-D-glutamate--2,6-diaminopimelate ligase</fullName>
        <ecNumber evidence="7">6.3.2.13</ecNumber>
    </recommendedName>
    <alternativeName>
        <fullName evidence="7">Meso-A2pm-adding enzyme</fullName>
    </alternativeName>
    <alternativeName>
        <fullName evidence="7">Meso-diaminopimelate-adding enzyme</fullName>
    </alternativeName>
    <alternativeName>
        <fullName evidence="7">UDP-MurNAc-L-Ala-D-Glu:meso-diaminopimelate ligase</fullName>
    </alternativeName>
    <alternativeName>
        <fullName evidence="7">UDP-MurNAc-tripeptide synthetase</fullName>
    </alternativeName>
    <alternativeName>
        <fullName evidence="7">UDP-N-acetylmuramyl-tripeptide synthetase</fullName>
    </alternativeName>
</protein>
<proteinExistence type="inferred from homology"/>
<dbReference type="InterPro" id="IPR036615">
    <property type="entry name" value="Mur_ligase_C_dom_sf"/>
</dbReference>
<comment type="catalytic activity">
    <reaction evidence="7">
        <text>UDP-N-acetyl-alpha-D-muramoyl-L-alanyl-D-glutamate + meso-2,6-diaminopimelate + ATP = UDP-N-acetyl-alpha-D-muramoyl-L-alanyl-gamma-D-glutamyl-meso-2,6-diaminopimelate + ADP + phosphate + H(+)</text>
        <dbReference type="Rhea" id="RHEA:23676"/>
        <dbReference type="ChEBI" id="CHEBI:15378"/>
        <dbReference type="ChEBI" id="CHEBI:30616"/>
        <dbReference type="ChEBI" id="CHEBI:43474"/>
        <dbReference type="ChEBI" id="CHEBI:57791"/>
        <dbReference type="ChEBI" id="CHEBI:83900"/>
        <dbReference type="ChEBI" id="CHEBI:83905"/>
        <dbReference type="ChEBI" id="CHEBI:456216"/>
        <dbReference type="EC" id="6.3.2.13"/>
    </reaction>
</comment>
<comment type="function">
    <text evidence="7">Catalyzes the addition of meso-diaminopimelic acid to the nucleotide precursor UDP-N-acetylmuramoyl-L-alanyl-D-glutamate (UMAG) in the biosynthesis of bacterial cell-wall peptidoglycan.</text>
</comment>